<reference evidence="1" key="1">
    <citation type="submission" date="2014-11" db="EMBL/GenBank/DDBJ databases">
        <authorList>
            <person name="Amaro Gonzalez C."/>
        </authorList>
    </citation>
    <scope>NUCLEOTIDE SEQUENCE</scope>
</reference>
<dbReference type="EMBL" id="GBXM01048316">
    <property type="protein sequence ID" value="JAH60261.1"/>
    <property type="molecule type" value="Transcribed_RNA"/>
</dbReference>
<name>A0A0E9U3A1_ANGAN</name>
<sequence length="42" mass="4277">MKINTMCSACSVPLVTEWAGPESGPVQPKLCGAGLGSVSVRD</sequence>
<reference evidence="1" key="2">
    <citation type="journal article" date="2015" name="Fish Shellfish Immunol.">
        <title>Early steps in the European eel (Anguilla anguilla)-Vibrio vulnificus interaction in the gills: Role of the RtxA13 toxin.</title>
        <authorList>
            <person name="Callol A."/>
            <person name="Pajuelo D."/>
            <person name="Ebbesson L."/>
            <person name="Teles M."/>
            <person name="MacKenzie S."/>
            <person name="Amaro C."/>
        </authorList>
    </citation>
    <scope>NUCLEOTIDE SEQUENCE</scope>
</reference>
<organism evidence="1">
    <name type="scientific">Anguilla anguilla</name>
    <name type="common">European freshwater eel</name>
    <name type="synonym">Muraena anguilla</name>
    <dbReference type="NCBI Taxonomy" id="7936"/>
    <lineage>
        <taxon>Eukaryota</taxon>
        <taxon>Metazoa</taxon>
        <taxon>Chordata</taxon>
        <taxon>Craniata</taxon>
        <taxon>Vertebrata</taxon>
        <taxon>Euteleostomi</taxon>
        <taxon>Actinopterygii</taxon>
        <taxon>Neopterygii</taxon>
        <taxon>Teleostei</taxon>
        <taxon>Anguilliformes</taxon>
        <taxon>Anguillidae</taxon>
        <taxon>Anguilla</taxon>
    </lineage>
</organism>
<dbReference type="AlphaFoldDB" id="A0A0E9U3A1"/>
<accession>A0A0E9U3A1</accession>
<proteinExistence type="predicted"/>
<evidence type="ECO:0000313" key="1">
    <source>
        <dbReference type="EMBL" id="JAH60261.1"/>
    </source>
</evidence>
<protein>
    <submittedName>
        <fullName evidence="1">Uncharacterized protein</fullName>
    </submittedName>
</protein>